<keyword evidence="3" id="KW-0808">Transferase</keyword>
<dbReference type="Proteomes" id="UP000295499">
    <property type="component" value="Unassembled WGS sequence"/>
</dbReference>
<comment type="catalytic activity">
    <reaction evidence="8">
        <text>(sulfur carrier)-H + L-cysteine = (sulfur carrier)-SH + L-alanine</text>
        <dbReference type="Rhea" id="RHEA:43892"/>
        <dbReference type="Rhea" id="RHEA-COMP:14737"/>
        <dbReference type="Rhea" id="RHEA-COMP:14739"/>
        <dbReference type="ChEBI" id="CHEBI:29917"/>
        <dbReference type="ChEBI" id="CHEBI:35235"/>
        <dbReference type="ChEBI" id="CHEBI:57972"/>
        <dbReference type="ChEBI" id="CHEBI:64428"/>
        <dbReference type="EC" id="2.8.1.7"/>
    </reaction>
</comment>
<dbReference type="OrthoDB" id="9804366at2"/>
<dbReference type="InterPro" id="IPR015421">
    <property type="entry name" value="PyrdxlP-dep_Trfase_major"/>
</dbReference>
<dbReference type="Gene3D" id="3.90.1150.10">
    <property type="entry name" value="Aspartate Aminotransferase, domain 1"/>
    <property type="match status" value="1"/>
</dbReference>
<comment type="similarity">
    <text evidence="2">Belongs to the class-V pyridoxal-phosphate-dependent aminotransferase family. NifS/IscS subfamily.</text>
</comment>
<dbReference type="GO" id="GO:0046872">
    <property type="term" value="F:metal ion binding"/>
    <property type="evidence" value="ECO:0007669"/>
    <property type="project" value="UniProtKB-KW"/>
</dbReference>
<comment type="caution">
    <text evidence="10">The sequence shown here is derived from an EMBL/GenBank/DDBJ whole genome shotgun (WGS) entry which is preliminary data.</text>
</comment>
<keyword evidence="6" id="KW-0408">Iron</keyword>
<feature type="domain" description="Aminotransferase class V" evidence="9">
    <location>
        <begin position="4"/>
        <end position="367"/>
    </location>
</feature>
<accession>A0A4R6IQW6</accession>
<dbReference type="SUPFAM" id="SSF53383">
    <property type="entry name" value="PLP-dependent transferases"/>
    <property type="match status" value="1"/>
</dbReference>
<comment type="cofactor">
    <cofactor evidence="1">
        <name>pyridoxal 5'-phosphate</name>
        <dbReference type="ChEBI" id="CHEBI:597326"/>
    </cofactor>
</comment>
<keyword evidence="5" id="KW-0663">Pyridoxal phosphate</keyword>
<evidence type="ECO:0000256" key="3">
    <source>
        <dbReference type="ARBA" id="ARBA00022679"/>
    </source>
</evidence>
<dbReference type="InterPro" id="IPR016454">
    <property type="entry name" value="Cysteine_dSase"/>
</dbReference>
<dbReference type="InterPro" id="IPR015422">
    <property type="entry name" value="PyrdxlP-dep_Trfase_small"/>
</dbReference>
<evidence type="ECO:0000313" key="11">
    <source>
        <dbReference type="Proteomes" id="UP000295499"/>
    </source>
</evidence>
<evidence type="ECO:0000256" key="6">
    <source>
        <dbReference type="ARBA" id="ARBA00023004"/>
    </source>
</evidence>
<keyword evidence="7" id="KW-0411">Iron-sulfur</keyword>
<organism evidence="10 11">
    <name type="scientific">Pedobacter duraquae</name>
    <dbReference type="NCBI Taxonomy" id="425511"/>
    <lineage>
        <taxon>Bacteria</taxon>
        <taxon>Pseudomonadati</taxon>
        <taxon>Bacteroidota</taxon>
        <taxon>Sphingobacteriia</taxon>
        <taxon>Sphingobacteriales</taxon>
        <taxon>Sphingobacteriaceae</taxon>
        <taxon>Pedobacter</taxon>
    </lineage>
</organism>
<name>A0A4R6IQW6_9SPHI</name>
<evidence type="ECO:0000256" key="7">
    <source>
        <dbReference type="ARBA" id="ARBA00023014"/>
    </source>
</evidence>
<keyword evidence="11" id="KW-1185">Reference proteome</keyword>
<dbReference type="InterPro" id="IPR000192">
    <property type="entry name" value="Aminotrans_V_dom"/>
</dbReference>
<evidence type="ECO:0000256" key="1">
    <source>
        <dbReference type="ARBA" id="ARBA00001933"/>
    </source>
</evidence>
<dbReference type="RefSeq" id="WP_133553006.1">
    <property type="nucleotide sequence ID" value="NZ_SNWM01000001.1"/>
</dbReference>
<dbReference type="PIRSF" id="PIRSF005572">
    <property type="entry name" value="NifS"/>
    <property type="match status" value="1"/>
</dbReference>
<dbReference type="Gene3D" id="3.40.640.10">
    <property type="entry name" value="Type I PLP-dependent aspartate aminotransferase-like (Major domain)"/>
    <property type="match status" value="1"/>
</dbReference>
<dbReference type="Pfam" id="PF00266">
    <property type="entry name" value="Aminotran_5"/>
    <property type="match status" value="1"/>
</dbReference>
<dbReference type="InterPro" id="IPR015424">
    <property type="entry name" value="PyrdxlP-dep_Trfase"/>
</dbReference>
<dbReference type="GO" id="GO:0031071">
    <property type="term" value="F:cysteine desulfurase activity"/>
    <property type="evidence" value="ECO:0007669"/>
    <property type="project" value="UniProtKB-EC"/>
</dbReference>
<evidence type="ECO:0000256" key="4">
    <source>
        <dbReference type="ARBA" id="ARBA00022723"/>
    </source>
</evidence>
<evidence type="ECO:0000256" key="8">
    <source>
        <dbReference type="ARBA" id="ARBA00050776"/>
    </source>
</evidence>
<gene>
    <name evidence="10" type="ORF">CLV32_1042</name>
</gene>
<dbReference type="Gene3D" id="1.10.260.50">
    <property type="match status" value="1"/>
</dbReference>
<dbReference type="PANTHER" id="PTHR11601">
    <property type="entry name" value="CYSTEINE DESULFURYLASE FAMILY MEMBER"/>
    <property type="match status" value="1"/>
</dbReference>
<protein>
    <submittedName>
        <fullName evidence="10">Cysteine desulfurase</fullName>
    </submittedName>
</protein>
<dbReference type="GO" id="GO:0051536">
    <property type="term" value="F:iron-sulfur cluster binding"/>
    <property type="evidence" value="ECO:0007669"/>
    <property type="project" value="UniProtKB-KW"/>
</dbReference>
<dbReference type="EMBL" id="SNWM01000001">
    <property type="protein sequence ID" value="TDO24749.1"/>
    <property type="molecule type" value="Genomic_DNA"/>
</dbReference>
<evidence type="ECO:0000313" key="10">
    <source>
        <dbReference type="EMBL" id="TDO24749.1"/>
    </source>
</evidence>
<reference evidence="10 11" key="1">
    <citation type="submission" date="2019-03" db="EMBL/GenBank/DDBJ databases">
        <title>Genomic Encyclopedia of Archaeal and Bacterial Type Strains, Phase II (KMG-II): from individual species to whole genera.</title>
        <authorList>
            <person name="Goeker M."/>
        </authorList>
    </citation>
    <scope>NUCLEOTIDE SEQUENCE [LARGE SCALE GENOMIC DNA]</scope>
    <source>
        <strain evidence="10 11">DSM 19034</strain>
    </source>
</reference>
<dbReference type="PANTHER" id="PTHR11601:SF34">
    <property type="entry name" value="CYSTEINE DESULFURASE"/>
    <property type="match status" value="1"/>
</dbReference>
<evidence type="ECO:0000256" key="2">
    <source>
        <dbReference type="ARBA" id="ARBA00006490"/>
    </source>
</evidence>
<keyword evidence="4" id="KW-0479">Metal-binding</keyword>
<proteinExistence type="inferred from homology"/>
<evidence type="ECO:0000259" key="9">
    <source>
        <dbReference type="Pfam" id="PF00266"/>
    </source>
</evidence>
<evidence type="ECO:0000256" key="5">
    <source>
        <dbReference type="ARBA" id="ARBA00022898"/>
    </source>
</evidence>
<sequence>MNRIYLDNAATTPLDKEVIAEMVKVMETAYGNPSSIHAQGREVRTLIEKARKTVAGLLNAVPAEIFFTSGGTEADNTAIRCGIAAFGIKHAITSKIEHHAVEHTLTNLLKQGVIDKLSFVNIDAKGNVDYAHLEELLQNNERSFVSLMHANNELGTLTDMERVGDLCETYNAIYHCDTVQTMGHYIHDVKKLKAHFIVCAAHKLHGPKGVGFLYVNHGIKISPMIYGGAQERNMRGGTENVYGIVGLAKALEMAYAEMEQHQAYVQDLKTYMISQLQAEVPGITFNGEVAPENSLYTVLNVSFPEMDMADMLLFNLDIQGISASGGSACSSGSNIGSHVLTGIQADPNRPSVRFSFSKYNTKEELDIVVGKLKQLVAQNVTA</sequence>
<dbReference type="AlphaFoldDB" id="A0A4R6IQW6"/>